<reference evidence="2 3" key="1">
    <citation type="submission" date="2019-12" db="EMBL/GenBank/DDBJ databases">
        <title>Novel species isolated from a subtropical stream in China.</title>
        <authorList>
            <person name="Lu H."/>
        </authorList>
    </citation>
    <scope>NUCLEOTIDE SEQUENCE [LARGE SCALE GENOMIC DNA]</scope>
    <source>
        <strain evidence="2 3">FT55W</strain>
    </source>
</reference>
<sequence>MRNQSGFSYVIVMFLVAVLSLVSVRALESTLTREKRDKEAQLLEIGMAYLKAIEQYYNEAPGSAQSYPAELDALLYDDRLTRPQRPLRKLFRDPISGSAEWGVVRNAAGAVIGVHSLSAGKPFKQQGFPAELQSFAGAQRYSDWKFIYQPPLQGQK</sequence>
<protein>
    <submittedName>
        <fullName evidence="2">Type II secretion system protein</fullName>
    </submittedName>
</protein>
<keyword evidence="1" id="KW-0812">Transmembrane</keyword>
<dbReference type="EMBL" id="WWCK01000004">
    <property type="protein sequence ID" value="MYM67698.1"/>
    <property type="molecule type" value="Genomic_DNA"/>
</dbReference>
<dbReference type="Proteomes" id="UP000450012">
    <property type="component" value="Unassembled WGS sequence"/>
</dbReference>
<gene>
    <name evidence="2" type="ORF">GTP45_12750</name>
</gene>
<dbReference type="AlphaFoldDB" id="A0A7X4GQJ6"/>
<name>A0A7X4GQJ6_9BURK</name>
<accession>A0A7X4GQJ6</accession>
<evidence type="ECO:0000313" key="2">
    <source>
        <dbReference type="EMBL" id="MYM67698.1"/>
    </source>
</evidence>
<feature type="transmembrane region" description="Helical" evidence="1">
    <location>
        <begin position="6"/>
        <end position="27"/>
    </location>
</feature>
<evidence type="ECO:0000313" key="3">
    <source>
        <dbReference type="Proteomes" id="UP000450012"/>
    </source>
</evidence>
<keyword evidence="1" id="KW-1133">Transmembrane helix</keyword>
<keyword evidence="3" id="KW-1185">Reference proteome</keyword>
<keyword evidence="1" id="KW-0472">Membrane</keyword>
<evidence type="ECO:0000256" key="1">
    <source>
        <dbReference type="SAM" id="Phobius"/>
    </source>
</evidence>
<proteinExistence type="predicted"/>
<organism evidence="2 3">
    <name type="scientific">Duganella rivi</name>
    <dbReference type="NCBI Taxonomy" id="2666083"/>
    <lineage>
        <taxon>Bacteria</taxon>
        <taxon>Pseudomonadati</taxon>
        <taxon>Pseudomonadota</taxon>
        <taxon>Betaproteobacteria</taxon>
        <taxon>Burkholderiales</taxon>
        <taxon>Oxalobacteraceae</taxon>
        <taxon>Telluria group</taxon>
        <taxon>Duganella</taxon>
    </lineage>
</organism>
<dbReference type="RefSeq" id="WP_161014274.1">
    <property type="nucleotide sequence ID" value="NZ_WWCK01000004.1"/>
</dbReference>
<comment type="caution">
    <text evidence="2">The sequence shown here is derived from an EMBL/GenBank/DDBJ whole genome shotgun (WGS) entry which is preliminary data.</text>
</comment>